<dbReference type="Gene3D" id="2.120.10.30">
    <property type="entry name" value="TolB, C-terminal domain"/>
    <property type="match status" value="2"/>
</dbReference>
<dbReference type="PROSITE" id="PS00518">
    <property type="entry name" value="ZF_RING_1"/>
    <property type="match status" value="1"/>
</dbReference>
<dbReference type="GO" id="GO:0061630">
    <property type="term" value="F:ubiquitin protein ligase activity"/>
    <property type="evidence" value="ECO:0007669"/>
    <property type="project" value="UniProtKB-EC"/>
</dbReference>
<dbReference type="CDD" id="cd16516">
    <property type="entry name" value="RING-HC_malin"/>
    <property type="match status" value="1"/>
</dbReference>
<evidence type="ECO:0000256" key="7">
    <source>
        <dbReference type="ARBA" id="ARBA00022692"/>
    </source>
</evidence>
<keyword evidence="24" id="KW-1185">Reference proteome</keyword>
<feature type="repeat" description="NHL" evidence="20">
    <location>
        <begin position="421"/>
        <end position="464"/>
    </location>
</feature>
<dbReference type="GO" id="GO:0015095">
    <property type="term" value="F:magnesium ion transmembrane transporter activity"/>
    <property type="evidence" value="ECO:0007669"/>
    <property type="project" value="TreeGrafter"/>
</dbReference>
<evidence type="ECO:0000256" key="10">
    <source>
        <dbReference type="ARBA" id="ARBA00022771"/>
    </source>
</evidence>
<comment type="caution">
    <text evidence="23">The sequence shown here is derived from an EMBL/GenBank/DDBJ whole genome shotgun (WGS) entry which is preliminary data.</text>
</comment>
<evidence type="ECO:0000256" key="4">
    <source>
        <dbReference type="ARBA" id="ARBA00012483"/>
    </source>
</evidence>
<feature type="coiled-coil region" evidence="21">
    <location>
        <begin position="165"/>
        <end position="192"/>
    </location>
</feature>
<dbReference type="CDD" id="cd12823">
    <property type="entry name" value="Mrs2_Mfm1p-like"/>
    <property type="match status" value="1"/>
</dbReference>
<evidence type="ECO:0000256" key="19">
    <source>
        <dbReference type="PROSITE-ProRule" id="PRU00175"/>
    </source>
</evidence>
<comment type="subcellular location">
    <subcellularLocation>
        <location evidence="2">Membrane</location>
        <topology evidence="2">Multi-pass membrane protein</topology>
    </subcellularLocation>
</comment>
<reference evidence="23 24" key="1">
    <citation type="submission" date="2019-01" db="EMBL/GenBank/DDBJ databases">
        <title>Draft Genome and Complete Hox-Cluster Characterization of the Sterlet Sturgeon (Acipenser ruthenus).</title>
        <authorList>
            <person name="Wei Q."/>
        </authorList>
    </citation>
    <scope>NUCLEOTIDE SEQUENCE [LARGE SCALE GENOMIC DNA]</scope>
    <source>
        <strain evidence="23">WHYD16114868_AA</strain>
        <tissue evidence="23">Blood</tissue>
    </source>
</reference>
<dbReference type="SUPFAM" id="SSF101898">
    <property type="entry name" value="NHL repeat"/>
    <property type="match status" value="1"/>
</dbReference>
<keyword evidence="15" id="KW-0406">Ion transport</keyword>
<evidence type="ECO:0000256" key="17">
    <source>
        <dbReference type="ARBA" id="ARBA00030208"/>
    </source>
</evidence>
<dbReference type="EC" id="2.3.2.27" evidence="4"/>
<evidence type="ECO:0000256" key="9">
    <source>
        <dbReference type="ARBA" id="ARBA00022737"/>
    </source>
</evidence>
<dbReference type="AlphaFoldDB" id="A0A444UG50"/>
<evidence type="ECO:0000256" key="2">
    <source>
        <dbReference type="ARBA" id="ARBA00004141"/>
    </source>
</evidence>
<dbReference type="Proteomes" id="UP000289886">
    <property type="component" value="Unassembled WGS sequence"/>
</dbReference>
<evidence type="ECO:0000256" key="20">
    <source>
        <dbReference type="PROSITE-ProRule" id="PRU00504"/>
    </source>
</evidence>
<evidence type="ECO:0000256" key="3">
    <source>
        <dbReference type="ARBA" id="ARBA00011255"/>
    </source>
</evidence>
<dbReference type="PROSITE" id="PS51125">
    <property type="entry name" value="NHL"/>
    <property type="match status" value="1"/>
</dbReference>
<dbReference type="InterPro" id="IPR011042">
    <property type="entry name" value="6-blade_b-propeller_TolB-like"/>
</dbReference>
<dbReference type="GO" id="GO:0008270">
    <property type="term" value="F:zinc ion binding"/>
    <property type="evidence" value="ECO:0007669"/>
    <property type="project" value="UniProtKB-KW"/>
</dbReference>
<dbReference type="InterPro" id="IPR001841">
    <property type="entry name" value="Znf_RING"/>
</dbReference>
<dbReference type="InterPro" id="IPR017907">
    <property type="entry name" value="Znf_RING_CS"/>
</dbReference>
<evidence type="ECO:0000313" key="23">
    <source>
        <dbReference type="EMBL" id="RXM34142.1"/>
    </source>
</evidence>
<evidence type="ECO:0000259" key="22">
    <source>
        <dbReference type="PROSITE" id="PS50089"/>
    </source>
</evidence>
<dbReference type="GO" id="GO:0045016">
    <property type="term" value="P:mitochondrial magnesium ion transmembrane transport"/>
    <property type="evidence" value="ECO:0007669"/>
    <property type="project" value="TreeGrafter"/>
</dbReference>
<evidence type="ECO:0000256" key="14">
    <source>
        <dbReference type="ARBA" id="ARBA00022989"/>
    </source>
</evidence>
<evidence type="ECO:0000256" key="16">
    <source>
        <dbReference type="ARBA" id="ARBA00023136"/>
    </source>
</evidence>
<comment type="subunit">
    <text evidence="3">Homopentamer.</text>
</comment>
<feature type="domain" description="RING-type" evidence="22">
    <location>
        <begin position="284"/>
        <end position="331"/>
    </location>
</feature>
<evidence type="ECO:0000313" key="24">
    <source>
        <dbReference type="Proteomes" id="UP000289886"/>
    </source>
</evidence>
<dbReference type="GO" id="GO:0005743">
    <property type="term" value="C:mitochondrial inner membrane"/>
    <property type="evidence" value="ECO:0007669"/>
    <property type="project" value="TreeGrafter"/>
</dbReference>
<dbReference type="CDD" id="cd14961">
    <property type="entry name" value="NHL_TRIM32_like"/>
    <property type="match status" value="1"/>
</dbReference>
<keyword evidence="10 19" id="KW-0863">Zinc-finger</keyword>
<comment type="catalytic activity">
    <reaction evidence="1">
        <text>S-ubiquitinyl-[E2 ubiquitin-conjugating enzyme]-L-cysteine + [acceptor protein]-L-lysine = [E2 ubiquitin-conjugating enzyme]-L-cysteine + N(6)-ubiquitinyl-[acceptor protein]-L-lysine.</text>
        <dbReference type="EC" id="2.3.2.27"/>
    </reaction>
</comment>
<evidence type="ECO:0000256" key="12">
    <source>
        <dbReference type="ARBA" id="ARBA00022842"/>
    </source>
</evidence>
<dbReference type="InterPro" id="IPR039204">
    <property type="entry name" value="MRS2-like"/>
</dbReference>
<evidence type="ECO:0000256" key="11">
    <source>
        <dbReference type="ARBA" id="ARBA00022833"/>
    </source>
</evidence>
<dbReference type="PANTHER" id="PTHR13890:SF0">
    <property type="entry name" value="MAGNESIUM TRANSPORTER MRS2 HOMOLOG, MITOCHONDRIAL"/>
    <property type="match status" value="1"/>
</dbReference>
<comment type="function">
    <text evidence="18">Magnesium transporter that mediates the influx of magnesium into the mitochondrial matrix and regulates magnesium metabolism. Also permeable to calcium, sodium and potassium ions. Required for normal expression of the mitochondrial respiratory complex I subunits. May play a role in maintaining the inner mitochondrial membrane potential.</text>
</comment>
<dbReference type="EMBL" id="SCEB01214630">
    <property type="protein sequence ID" value="RXM34142.1"/>
    <property type="molecule type" value="Genomic_DNA"/>
</dbReference>
<evidence type="ECO:0000256" key="21">
    <source>
        <dbReference type="SAM" id="Coils"/>
    </source>
</evidence>
<keyword evidence="8" id="KW-0479">Metal-binding</keyword>
<accession>A0A444UG50</accession>
<sequence length="654" mass="72921">MDSVPSVQVATRPKFLKAVISPDYLLILDYRNLNLERWLFRDLASQIAGDGQLVTYSLPFEFRAIEAILQHRIDNLHARLHELQPKILETLESLVDPKMLSVDRSKLHVLLQNSKNLSELETDIKVFKESLLEILDEEELIEELCLTKWTDPQVFEESSLGIDHAEEMEQLLENYYRQAEDLANTARELKVLIDDSESVIFINLDSHRNVMMRLNLQLTMGTFSISLFGLMGVAFGMNLESSFEELCERGRMSGGALRFGSRSSSSSWTPQRILNEIETNLLECKVCFEKYSQLQKKRRPRNLPCGHVMCWECISCLAHHHYQRLECPFCRKICSSSETSDCLPLMHISELLSPAWELANGTSNEALGLTSAGVKFHFAFGGWGHLINPTGAAFFRKSGALVVVHDGKKRVSIFNLKGKYLHGFGTKGDSLTGVCYPLNVAVTLDGYIVITDAGDCSVKVFNSRGRNSVAIRESFRLPWGVDTDCENQILVTDSEAGTLSQLEVDFSKDILVSNTVATSDLCCPREIAVSKSTGSVVVVEHLRDQKARSFTGTRLKMFDSKLQLMCQIDSFVFSLICPIQLCVSGVAFDREGNVLVADGNHKVVLCLGKLMESPSLRPIISQGLVCPVGLACTADNTLIVLDSGDHAVKIYTVC</sequence>
<organism evidence="23 24">
    <name type="scientific">Acipenser ruthenus</name>
    <name type="common">Sterlet sturgeon</name>
    <dbReference type="NCBI Taxonomy" id="7906"/>
    <lineage>
        <taxon>Eukaryota</taxon>
        <taxon>Metazoa</taxon>
        <taxon>Chordata</taxon>
        <taxon>Craniata</taxon>
        <taxon>Vertebrata</taxon>
        <taxon>Euteleostomi</taxon>
        <taxon>Actinopterygii</taxon>
        <taxon>Chondrostei</taxon>
        <taxon>Acipenseriformes</taxon>
        <taxon>Acipenseridae</taxon>
        <taxon>Acipenser</taxon>
    </lineage>
</organism>
<protein>
    <recommendedName>
        <fullName evidence="5">Magnesium transporter MRS2 homolog, mitochondrial</fullName>
        <ecNumber evidence="4">2.3.2.27</ecNumber>
    </recommendedName>
    <alternativeName>
        <fullName evidence="17">MRS2-like protein</fullName>
    </alternativeName>
</protein>
<keyword evidence="13" id="KW-0809">Transit peptide</keyword>
<dbReference type="Gene3D" id="1.20.58.340">
    <property type="entry name" value="Magnesium transport protein CorA, transmembrane region"/>
    <property type="match status" value="1"/>
</dbReference>
<dbReference type="SUPFAM" id="SSF57850">
    <property type="entry name" value="RING/U-box"/>
    <property type="match status" value="1"/>
</dbReference>
<dbReference type="Gene3D" id="3.30.40.10">
    <property type="entry name" value="Zinc/RING finger domain, C3HC4 (zinc finger)"/>
    <property type="match status" value="1"/>
</dbReference>
<evidence type="ECO:0000256" key="18">
    <source>
        <dbReference type="ARBA" id="ARBA00093432"/>
    </source>
</evidence>
<dbReference type="SMART" id="SM00184">
    <property type="entry name" value="RING"/>
    <property type="match status" value="1"/>
</dbReference>
<evidence type="ECO:0000256" key="6">
    <source>
        <dbReference type="ARBA" id="ARBA00022448"/>
    </source>
</evidence>
<evidence type="ECO:0000256" key="1">
    <source>
        <dbReference type="ARBA" id="ARBA00000900"/>
    </source>
</evidence>
<keyword evidence="7" id="KW-0812">Transmembrane</keyword>
<proteinExistence type="predicted"/>
<evidence type="ECO:0000256" key="13">
    <source>
        <dbReference type="ARBA" id="ARBA00022946"/>
    </source>
</evidence>
<gene>
    <name evidence="23" type="ORF">EOD39_4957</name>
</gene>
<keyword evidence="11" id="KW-0862">Zinc</keyword>
<evidence type="ECO:0000256" key="15">
    <source>
        <dbReference type="ARBA" id="ARBA00023065"/>
    </source>
</evidence>
<dbReference type="InterPro" id="IPR001258">
    <property type="entry name" value="NHL_repeat"/>
</dbReference>
<evidence type="ECO:0000256" key="8">
    <source>
        <dbReference type="ARBA" id="ARBA00022723"/>
    </source>
</evidence>
<dbReference type="InterPro" id="IPR013083">
    <property type="entry name" value="Znf_RING/FYVE/PHD"/>
</dbReference>
<dbReference type="PANTHER" id="PTHR13890">
    <property type="entry name" value="RNA SPLICING PROTEIN MRS2, MITOCHONDRIAL"/>
    <property type="match status" value="1"/>
</dbReference>
<keyword evidence="6" id="KW-0813">Transport</keyword>
<dbReference type="FunFam" id="1.20.58.340:FF:000007">
    <property type="entry name" value="Magnesium transporter MRS2 homolog, mitochondrial"/>
    <property type="match status" value="1"/>
</dbReference>
<dbReference type="Pfam" id="PF22099">
    <property type="entry name" value="MRS2-like"/>
    <property type="match status" value="1"/>
</dbReference>
<keyword evidence="9" id="KW-0677">Repeat</keyword>
<dbReference type="Pfam" id="PF13639">
    <property type="entry name" value="zf-RING_2"/>
    <property type="match status" value="1"/>
</dbReference>
<dbReference type="PROSITE" id="PS50089">
    <property type="entry name" value="ZF_RING_2"/>
    <property type="match status" value="1"/>
</dbReference>
<evidence type="ECO:0000256" key="5">
    <source>
        <dbReference type="ARBA" id="ARBA00013621"/>
    </source>
</evidence>
<keyword evidence="14" id="KW-1133">Transmembrane helix</keyword>
<keyword evidence="16" id="KW-0472">Membrane</keyword>
<keyword evidence="21" id="KW-0175">Coiled coil</keyword>
<keyword evidence="12" id="KW-0460">Magnesium</keyword>
<name>A0A444UG50_ACIRT</name>